<organism evidence="5 6">
    <name type="scientific">Shewanella metallivivens</name>
    <dbReference type="NCBI Taxonomy" id="2872342"/>
    <lineage>
        <taxon>Bacteria</taxon>
        <taxon>Pseudomonadati</taxon>
        <taxon>Pseudomonadota</taxon>
        <taxon>Gammaproteobacteria</taxon>
        <taxon>Alteromonadales</taxon>
        <taxon>Shewanellaceae</taxon>
        <taxon>Shewanella</taxon>
    </lineage>
</organism>
<sequence>MTMEGTAQMLYEPTQYQIITILLIIFTTLTLFFIYSNSKKRAQITNEIGRIEKLLEKKSVAEIVSDLNKSFQDVQQKKSAGQSIFQQLTESLRYNEDRLAFIDAGLLPPAFKFDDTELLKEQINQCRERQLILILRGDATTAYSNWTWDGSKSKGTEMVVAYQNLLLKAFNAEFDVIRKQMRHSTYETARKKLQRLEEQLAKLGETTNVCISDEYVDLKVHELLTWHKELEHKEELSQQKKAQQALLREQAKQSGQDTEDLEDEIYYRKSDLKKAKMLALKMHGANAVDMGLKISKMQKEIERIEAKFERATSQAQITRVGYIYVISNIGSFGEGVVKIGMTRRLEPMDRVIELGDASVPFRFDVHTLTFVDDAPRIERLLHQKFNGKRVNVENYRKEFFKATPQEVSNAMKDLGIECDWYFDVEAKEYRESILIREAIKQEHSSVNTVSSKMPEFI</sequence>
<dbReference type="EMBL" id="JAQQPZ010000013">
    <property type="protein sequence ID" value="MDD8060812.1"/>
    <property type="molecule type" value="Genomic_DNA"/>
</dbReference>
<dbReference type="Pfam" id="PF13250">
    <property type="entry name" value="SNIPE"/>
    <property type="match status" value="1"/>
</dbReference>
<feature type="domain" description="Bacteriophage T5 Orf172 DNA-binding" evidence="4">
    <location>
        <begin position="331"/>
        <end position="414"/>
    </location>
</feature>
<dbReference type="RefSeq" id="WP_238104808.1">
    <property type="nucleotide sequence ID" value="NZ_JAQQPZ010000013.1"/>
</dbReference>
<dbReference type="SMART" id="SM00974">
    <property type="entry name" value="T5orf172"/>
    <property type="match status" value="1"/>
</dbReference>
<evidence type="ECO:0000259" key="4">
    <source>
        <dbReference type="SMART" id="SM00974"/>
    </source>
</evidence>
<feature type="transmembrane region" description="Helical" evidence="3">
    <location>
        <begin position="16"/>
        <end position="35"/>
    </location>
</feature>
<accession>A0ABT5TQN3</accession>
<evidence type="ECO:0000256" key="2">
    <source>
        <dbReference type="SAM" id="MobiDB-lite"/>
    </source>
</evidence>
<feature type="coiled-coil region" evidence="1">
    <location>
        <begin position="287"/>
        <end position="314"/>
    </location>
</feature>
<feature type="region of interest" description="Disordered" evidence="2">
    <location>
        <begin position="241"/>
        <end position="260"/>
    </location>
</feature>
<dbReference type="Proteomes" id="UP001213691">
    <property type="component" value="Unassembled WGS sequence"/>
</dbReference>
<dbReference type="InterPro" id="IPR025280">
    <property type="entry name" value="SNIPE"/>
</dbReference>
<evidence type="ECO:0000313" key="6">
    <source>
        <dbReference type="Proteomes" id="UP001213691"/>
    </source>
</evidence>
<gene>
    <name evidence="5" type="ORF">PQR79_17225</name>
</gene>
<proteinExistence type="predicted"/>
<dbReference type="InterPro" id="IPR018306">
    <property type="entry name" value="Phage_T5_Orf172_DNA-bd"/>
</dbReference>
<evidence type="ECO:0000313" key="5">
    <source>
        <dbReference type="EMBL" id="MDD8060812.1"/>
    </source>
</evidence>
<keyword evidence="6" id="KW-1185">Reference proteome</keyword>
<keyword evidence="3" id="KW-0812">Transmembrane</keyword>
<dbReference type="Pfam" id="PF10544">
    <property type="entry name" value="T5orf172"/>
    <property type="match status" value="1"/>
</dbReference>
<name>A0ABT5TQN3_9GAMM</name>
<protein>
    <submittedName>
        <fullName evidence="5">DUF4041 domain-containing protein</fullName>
    </submittedName>
</protein>
<keyword evidence="3" id="KW-1133">Transmembrane helix</keyword>
<keyword evidence="1" id="KW-0175">Coiled coil</keyword>
<reference evidence="5 6" key="1">
    <citation type="submission" date="2023-02" db="EMBL/GenBank/DDBJ databases">
        <title>Genome sequence of Shewanella metallivivens ER-Te-42B-Light, sp. nov., enriched from sulfide tube worms (Riftia pachyptila) isolated from Explorer Ridge in the Pacific Ocean.</title>
        <authorList>
            <person name="Maltman C."/>
            <person name="Kuzyk S.B."/>
            <person name="Kyndt J.A."/>
            <person name="Yurkov V."/>
        </authorList>
    </citation>
    <scope>NUCLEOTIDE SEQUENCE [LARGE SCALE GENOMIC DNA]</scope>
    <source>
        <strain evidence="5 6">ER-Te-42B-Light</strain>
    </source>
</reference>
<keyword evidence="3" id="KW-0472">Membrane</keyword>
<evidence type="ECO:0000256" key="1">
    <source>
        <dbReference type="SAM" id="Coils"/>
    </source>
</evidence>
<comment type="caution">
    <text evidence="5">The sequence shown here is derived from an EMBL/GenBank/DDBJ whole genome shotgun (WGS) entry which is preliminary data.</text>
</comment>
<evidence type="ECO:0000256" key="3">
    <source>
        <dbReference type="SAM" id="Phobius"/>
    </source>
</evidence>